<keyword evidence="3" id="KW-1185">Reference proteome</keyword>
<sequence>MGHAMKIILPIIDVLRSLIGIVFFLVAIPIYWIYRLFVLFALFVYHLPRLLHEREKEKRHQKNEQPLHNELPPQTVLPALNTLNAEEFLRLTERDIQEKLGVHPEKSCSMDWGMSVARWCCEDGYIECWFQSGECYDCSFRQSGNEIDHAVYSAKK</sequence>
<dbReference type="Proteomes" id="UP000249005">
    <property type="component" value="Chromosome 1"/>
</dbReference>
<dbReference type="EMBL" id="LS483470">
    <property type="protein sequence ID" value="SQI41725.1"/>
    <property type="molecule type" value="Genomic_DNA"/>
</dbReference>
<keyword evidence="1" id="KW-0812">Transmembrane</keyword>
<keyword evidence="1" id="KW-1133">Transmembrane helix</keyword>
<gene>
    <name evidence="2" type="ORF">NCTC12151_02299</name>
</gene>
<evidence type="ECO:0000256" key="1">
    <source>
        <dbReference type="SAM" id="Phobius"/>
    </source>
</evidence>
<dbReference type="KEGG" id="lri:NCTC12151_02299"/>
<dbReference type="AlphaFoldDB" id="A0A2X4XP48"/>
<name>A0A2X4XP48_9GAMM</name>
<feature type="transmembrane region" description="Helical" evidence="1">
    <location>
        <begin position="7"/>
        <end position="26"/>
    </location>
</feature>
<reference evidence="2 3" key="1">
    <citation type="submission" date="2018-06" db="EMBL/GenBank/DDBJ databases">
        <authorList>
            <consortium name="Pathogen Informatics"/>
            <person name="Doyle S."/>
        </authorList>
    </citation>
    <scope>NUCLEOTIDE SEQUENCE [LARGE SCALE GENOMIC DNA]</scope>
    <source>
        <strain evidence="2 3">NCTC12151</strain>
    </source>
</reference>
<evidence type="ECO:0000313" key="2">
    <source>
        <dbReference type="EMBL" id="SQI41725.1"/>
    </source>
</evidence>
<proteinExistence type="predicted"/>
<organism evidence="2 3">
    <name type="scientific">Leminorella richardii</name>
    <dbReference type="NCBI Taxonomy" id="158841"/>
    <lineage>
        <taxon>Bacteria</taxon>
        <taxon>Pseudomonadati</taxon>
        <taxon>Pseudomonadota</taxon>
        <taxon>Gammaproteobacteria</taxon>
        <taxon>Enterobacterales</taxon>
        <taxon>Budviciaceae</taxon>
        <taxon>Leminorella</taxon>
    </lineage>
</organism>
<keyword evidence="1" id="KW-0472">Membrane</keyword>
<accession>A0A2X4XP48</accession>
<evidence type="ECO:0000313" key="3">
    <source>
        <dbReference type="Proteomes" id="UP000249005"/>
    </source>
</evidence>
<protein>
    <submittedName>
        <fullName evidence="2">Uncharacterized protein</fullName>
    </submittedName>
</protein>